<accession>A0A380DUL0</accession>
<proteinExistence type="predicted"/>
<reference evidence="1 2" key="1">
    <citation type="submission" date="2018-06" db="EMBL/GenBank/DDBJ databases">
        <authorList>
            <consortium name="Pathogen Informatics"/>
            <person name="Doyle S."/>
        </authorList>
    </citation>
    <scope>NUCLEOTIDE SEQUENCE [LARGE SCALE GENOMIC DNA]</scope>
    <source>
        <strain evidence="1 2">NCTC6133</strain>
    </source>
</reference>
<dbReference type="AlphaFoldDB" id="A0A380DUL0"/>
<name>A0A380DUL0_STAAU</name>
<protein>
    <submittedName>
        <fullName evidence="1">Phage repressor protein</fullName>
    </submittedName>
</protein>
<evidence type="ECO:0000313" key="1">
    <source>
        <dbReference type="EMBL" id="SUK54382.1"/>
    </source>
</evidence>
<dbReference type="RefSeq" id="WP_001033641.1">
    <property type="nucleotide sequence ID" value="NZ_BAABSP010000020.1"/>
</dbReference>
<dbReference type="EMBL" id="UHAP01000001">
    <property type="protein sequence ID" value="SUK54382.1"/>
    <property type="molecule type" value="Genomic_DNA"/>
</dbReference>
<organism evidence="1 2">
    <name type="scientific">Staphylococcus aureus</name>
    <dbReference type="NCBI Taxonomy" id="1280"/>
    <lineage>
        <taxon>Bacteria</taxon>
        <taxon>Bacillati</taxon>
        <taxon>Bacillota</taxon>
        <taxon>Bacilli</taxon>
        <taxon>Bacillales</taxon>
        <taxon>Staphylococcaceae</taxon>
        <taxon>Staphylococcus</taxon>
    </lineage>
</organism>
<evidence type="ECO:0000313" key="2">
    <source>
        <dbReference type="Proteomes" id="UP000255091"/>
    </source>
</evidence>
<dbReference type="Proteomes" id="UP000255091">
    <property type="component" value="Unassembled WGS sequence"/>
</dbReference>
<sequence length="77" mass="9096">MNKILANMVYIIVHDYRLNSNGKLKLRMSSEFTFKYVRHIETKFHLEPSSYSGKFKTNTYDLDSIDEIKSIGKVIYN</sequence>
<gene>
    <name evidence="1" type="ORF">NCTC6133_02446</name>
</gene>